<evidence type="ECO:0000313" key="1">
    <source>
        <dbReference type="EMBL" id="GGI02267.1"/>
    </source>
</evidence>
<dbReference type="Proteomes" id="UP000818603">
    <property type="component" value="Unassembled WGS sequence"/>
</dbReference>
<organism evidence="1 3">
    <name type="scientific">Aquisalinus luteolus</name>
    <dbReference type="NCBI Taxonomy" id="1566827"/>
    <lineage>
        <taxon>Bacteria</taxon>
        <taxon>Pseudomonadati</taxon>
        <taxon>Pseudomonadota</taxon>
        <taxon>Alphaproteobacteria</taxon>
        <taxon>Parvularculales</taxon>
        <taxon>Parvularculaceae</taxon>
        <taxon>Aquisalinus</taxon>
    </lineage>
</organism>
<gene>
    <name evidence="2" type="ORF">FF098_017130</name>
    <name evidence="1" type="ORF">GCM10011355_34870</name>
</gene>
<accession>A0A8J3ESC7</accession>
<sequence length="95" mass="10701">MKNSFTQASRGPKPDIKTKAELLHHIANRKRPMPERTLTPMGPQKLVAHRQAYLSTEKRIAQLKEGLNGAQGKLEKGLAHTRLHGKARMDFGHSR</sequence>
<evidence type="ECO:0000313" key="2">
    <source>
        <dbReference type="EMBL" id="NHK29634.1"/>
    </source>
</evidence>
<dbReference type="AlphaFoldDB" id="A0A8J3ESC7"/>
<dbReference type="EMBL" id="BMGZ01000006">
    <property type="protein sequence ID" value="GGI02267.1"/>
    <property type="molecule type" value="Genomic_DNA"/>
</dbReference>
<dbReference type="EMBL" id="VCJR02000007">
    <property type="protein sequence ID" value="NHK29634.1"/>
    <property type="molecule type" value="Genomic_DNA"/>
</dbReference>
<comment type="caution">
    <text evidence="1">The sequence shown here is derived from an EMBL/GenBank/DDBJ whole genome shotgun (WGS) entry which is preliminary data.</text>
</comment>
<evidence type="ECO:0000313" key="3">
    <source>
        <dbReference type="Proteomes" id="UP000621856"/>
    </source>
</evidence>
<dbReference type="RefSeq" id="WP_155142886.1">
    <property type="nucleotide sequence ID" value="NZ_BMGZ01000006.1"/>
</dbReference>
<reference evidence="1" key="1">
    <citation type="journal article" date="2014" name="Int. J. Syst. Evol. Microbiol.">
        <title>Complete genome sequence of Corynebacterium casei LMG S-19264T (=DSM 44701T), isolated from a smear-ripened cheese.</title>
        <authorList>
            <consortium name="US DOE Joint Genome Institute (JGI-PGF)"/>
            <person name="Walter F."/>
            <person name="Albersmeier A."/>
            <person name="Kalinowski J."/>
            <person name="Ruckert C."/>
        </authorList>
    </citation>
    <scope>NUCLEOTIDE SEQUENCE</scope>
    <source>
        <strain evidence="1">CGMCC 1.14984</strain>
    </source>
</reference>
<proteinExistence type="predicted"/>
<protein>
    <submittedName>
        <fullName evidence="1">Uncharacterized protein</fullName>
    </submittedName>
</protein>
<reference evidence="1" key="3">
    <citation type="submission" date="2020-09" db="EMBL/GenBank/DDBJ databases">
        <authorList>
            <person name="Sun Q."/>
            <person name="Zhou Y."/>
        </authorList>
    </citation>
    <scope>NUCLEOTIDE SEQUENCE</scope>
    <source>
        <strain evidence="1">CGMCC 1.14984</strain>
    </source>
</reference>
<name>A0A8J3ESC7_9PROT</name>
<evidence type="ECO:0000313" key="4">
    <source>
        <dbReference type="Proteomes" id="UP000818603"/>
    </source>
</evidence>
<reference evidence="2 4" key="2">
    <citation type="submission" date="2020-02" db="EMBL/GenBank/DDBJ databases">
        <title>Genome sequence of Parvularcula flava strain NH6-79.</title>
        <authorList>
            <person name="Abdul Karim M.H."/>
            <person name="Lam M.Q."/>
            <person name="Chen S.J."/>
            <person name="Yahya A."/>
            <person name="Shahir S."/>
            <person name="Shamsir M.S."/>
            <person name="Chong C.S."/>
        </authorList>
    </citation>
    <scope>NUCLEOTIDE SEQUENCE [LARGE SCALE GENOMIC DNA]</scope>
    <source>
        <strain evidence="2 4">NH6-79</strain>
    </source>
</reference>
<keyword evidence="4" id="KW-1185">Reference proteome</keyword>
<dbReference type="Proteomes" id="UP000621856">
    <property type="component" value="Unassembled WGS sequence"/>
</dbReference>